<dbReference type="Gene3D" id="1.10.1330.10">
    <property type="entry name" value="Dockerin domain"/>
    <property type="match status" value="1"/>
</dbReference>
<accession>A0A538SRT2</accession>
<feature type="domain" description="FlgD/Vpr Ig-like" evidence="1">
    <location>
        <begin position="563"/>
        <end position="621"/>
    </location>
</feature>
<dbReference type="EMBL" id="VBOU01000077">
    <property type="protein sequence ID" value="TMQ54071.1"/>
    <property type="molecule type" value="Genomic_DNA"/>
</dbReference>
<dbReference type="InterPro" id="IPR036439">
    <property type="entry name" value="Dockerin_dom_sf"/>
</dbReference>
<dbReference type="PROSITE" id="PS00018">
    <property type="entry name" value="EF_HAND_1"/>
    <property type="match status" value="1"/>
</dbReference>
<dbReference type="SUPFAM" id="SSF63446">
    <property type="entry name" value="Type I dockerin domain"/>
    <property type="match status" value="1"/>
</dbReference>
<reference evidence="2 3" key="1">
    <citation type="journal article" date="2019" name="Nat. Microbiol.">
        <title>Mediterranean grassland soil C-N compound turnover is dependent on rainfall and depth, and is mediated by genomically divergent microorganisms.</title>
        <authorList>
            <person name="Diamond S."/>
            <person name="Andeer P.F."/>
            <person name="Li Z."/>
            <person name="Crits-Christoph A."/>
            <person name="Burstein D."/>
            <person name="Anantharaman K."/>
            <person name="Lane K.R."/>
            <person name="Thomas B.C."/>
            <person name="Pan C."/>
            <person name="Northen T.R."/>
            <person name="Banfield J.F."/>
        </authorList>
    </citation>
    <scope>NUCLEOTIDE SEQUENCE [LARGE SCALE GENOMIC DNA]</scope>
    <source>
        <strain evidence="2">WS_4</strain>
    </source>
</reference>
<name>A0A538SRT2_UNCEI</name>
<evidence type="ECO:0000259" key="1">
    <source>
        <dbReference type="Pfam" id="PF13860"/>
    </source>
</evidence>
<dbReference type="GO" id="GO:0000272">
    <property type="term" value="P:polysaccharide catabolic process"/>
    <property type="evidence" value="ECO:0007669"/>
    <property type="project" value="InterPro"/>
</dbReference>
<evidence type="ECO:0000313" key="3">
    <source>
        <dbReference type="Proteomes" id="UP000319829"/>
    </source>
</evidence>
<dbReference type="Gene3D" id="2.60.40.4070">
    <property type="match status" value="1"/>
</dbReference>
<dbReference type="Proteomes" id="UP000319829">
    <property type="component" value="Unassembled WGS sequence"/>
</dbReference>
<dbReference type="CDD" id="cd14256">
    <property type="entry name" value="Dockerin_I"/>
    <property type="match status" value="1"/>
</dbReference>
<dbReference type="InterPro" id="IPR025965">
    <property type="entry name" value="FlgD/Vpr_Ig-like"/>
</dbReference>
<organism evidence="2 3">
    <name type="scientific">Eiseniibacteriota bacterium</name>
    <dbReference type="NCBI Taxonomy" id="2212470"/>
    <lineage>
        <taxon>Bacteria</taxon>
        <taxon>Candidatus Eiseniibacteriota</taxon>
    </lineage>
</organism>
<dbReference type="InterPro" id="IPR018247">
    <property type="entry name" value="EF_Hand_1_Ca_BS"/>
</dbReference>
<sequence>MDRRIQVVRGVRRLLGGAATGGFWLLVSLALASPAGATLKQVTVVPAQPTTCDSVTITVEGDTPDPCYEIIGATIRGPELIPCMRPGPCPYRFQIEITVREPNPLLERPCPLVITPYSRSFKVGGLAQGEYLAAARERVVPYAADSSDSVISESFASATFTVQPGLNCTGTGCYLMGFSPDRPGEPVPGALCTVAVPPGGTACLGLTLMNTTHVGGLQTALEVRDPDGGVPADPFVHAVSVDPVGRAAGFHVGWTAEGFRTRIILYSTDGTQIPPGDGPVVRICYAIAPETSPQTFRVLDLATIVANPDGEAIPACPTLVPVPDGYICVSPTSCDVNGDGISDILDVIRLVRCALGNGSDSSSACPDSVAARADCNSDGSIDIRDVVCCVRKILPFMNGTGSPAISPGAPGGNRISWGSVRWINEVEGFATVQIQTGQDWGGTQFLLNPSAAPVRIRGLKLAQANAQDQLEWAIDGSGMAHAIVYTTAAGPGTGHTLLVEVALERIQGTSASGALMLNGVKAGTSSGAPAWITSFNPDLVISQAVVAAPALLGARPNPSRGRSEIGFVLPSDARVVLRVYDVGGRLVRTLVDGPTPAGVHHIPWDGTDSRGRAVTSGIYFSKLEVGDQRRSARFMLLR</sequence>
<evidence type="ECO:0000313" key="2">
    <source>
        <dbReference type="EMBL" id="TMQ54071.1"/>
    </source>
</evidence>
<gene>
    <name evidence="2" type="ORF">E6K74_07470</name>
</gene>
<comment type="caution">
    <text evidence="2">The sequence shown here is derived from an EMBL/GenBank/DDBJ whole genome shotgun (WGS) entry which is preliminary data.</text>
</comment>
<dbReference type="Pfam" id="PF00404">
    <property type="entry name" value="Dockerin_1"/>
    <property type="match status" value="1"/>
</dbReference>
<proteinExistence type="predicted"/>
<dbReference type="InterPro" id="IPR002105">
    <property type="entry name" value="Dockerin_1_rpt"/>
</dbReference>
<dbReference type="Pfam" id="PF13860">
    <property type="entry name" value="FlgD_ig"/>
    <property type="match status" value="1"/>
</dbReference>
<dbReference type="AlphaFoldDB" id="A0A538SRT2"/>
<dbReference type="GO" id="GO:0004553">
    <property type="term" value="F:hydrolase activity, hydrolyzing O-glycosyl compounds"/>
    <property type="evidence" value="ECO:0007669"/>
    <property type="project" value="InterPro"/>
</dbReference>
<protein>
    <recommendedName>
        <fullName evidence="1">FlgD/Vpr Ig-like domain-containing protein</fullName>
    </recommendedName>
</protein>